<dbReference type="OrthoDB" id="68483at2759"/>
<evidence type="ECO:0000256" key="5">
    <source>
        <dbReference type="ARBA" id="ARBA00022840"/>
    </source>
</evidence>
<dbReference type="InterPro" id="IPR011009">
    <property type="entry name" value="Kinase-like_dom_sf"/>
</dbReference>
<dbReference type="SUPFAM" id="SSF56112">
    <property type="entry name" value="Protein kinase-like (PK-like)"/>
    <property type="match status" value="1"/>
</dbReference>
<evidence type="ECO:0000313" key="7">
    <source>
        <dbReference type="EMBL" id="KJA16418.1"/>
    </source>
</evidence>
<keyword evidence="2" id="KW-0808">Transferase</keyword>
<dbReference type="EMBL" id="KN817621">
    <property type="protein sequence ID" value="KJA16418.1"/>
    <property type="molecule type" value="Genomic_DNA"/>
</dbReference>
<gene>
    <name evidence="7" type="ORF">HYPSUDRAFT_147777</name>
</gene>
<evidence type="ECO:0000256" key="3">
    <source>
        <dbReference type="ARBA" id="ARBA00022741"/>
    </source>
</evidence>
<dbReference type="Gene3D" id="1.10.510.10">
    <property type="entry name" value="Transferase(Phosphotransferase) domain 1"/>
    <property type="match status" value="1"/>
</dbReference>
<dbReference type="PANTHER" id="PTHR43895:SF152">
    <property type="entry name" value="SERINE_THREONINE-PROTEIN KINASE TOS3"/>
    <property type="match status" value="1"/>
</dbReference>
<proteinExistence type="predicted"/>
<keyword evidence="4" id="KW-0418">Kinase</keyword>
<dbReference type="Gene3D" id="3.30.200.20">
    <property type="entry name" value="Phosphorylase Kinase, domain 1"/>
    <property type="match status" value="1"/>
</dbReference>
<evidence type="ECO:0000256" key="4">
    <source>
        <dbReference type="ARBA" id="ARBA00022777"/>
    </source>
</evidence>
<evidence type="ECO:0000256" key="1">
    <source>
        <dbReference type="ARBA" id="ARBA00022527"/>
    </source>
</evidence>
<reference evidence="8" key="1">
    <citation type="submission" date="2014-04" db="EMBL/GenBank/DDBJ databases">
        <title>Evolutionary Origins and Diversification of the Mycorrhizal Mutualists.</title>
        <authorList>
            <consortium name="DOE Joint Genome Institute"/>
            <consortium name="Mycorrhizal Genomics Consortium"/>
            <person name="Kohler A."/>
            <person name="Kuo A."/>
            <person name="Nagy L.G."/>
            <person name="Floudas D."/>
            <person name="Copeland A."/>
            <person name="Barry K.W."/>
            <person name="Cichocki N."/>
            <person name="Veneault-Fourrey C."/>
            <person name="LaButti K."/>
            <person name="Lindquist E.A."/>
            <person name="Lipzen A."/>
            <person name="Lundell T."/>
            <person name="Morin E."/>
            <person name="Murat C."/>
            <person name="Riley R."/>
            <person name="Ohm R."/>
            <person name="Sun H."/>
            <person name="Tunlid A."/>
            <person name="Henrissat B."/>
            <person name="Grigoriev I.V."/>
            <person name="Hibbett D.S."/>
            <person name="Martin F."/>
        </authorList>
    </citation>
    <scope>NUCLEOTIDE SEQUENCE [LARGE SCALE GENOMIC DNA]</scope>
    <source>
        <strain evidence="8">FD-334 SS-4</strain>
    </source>
</reference>
<dbReference type="SMART" id="SM00220">
    <property type="entry name" value="S_TKc"/>
    <property type="match status" value="1"/>
</dbReference>
<evidence type="ECO:0000256" key="2">
    <source>
        <dbReference type="ARBA" id="ARBA00022679"/>
    </source>
</evidence>
<dbReference type="PANTHER" id="PTHR43895">
    <property type="entry name" value="CALCIUM/CALMODULIN-DEPENDENT PROTEIN KINASE KINASE-RELATED"/>
    <property type="match status" value="1"/>
</dbReference>
<accession>A0A0D2LZR4</accession>
<dbReference type="GO" id="GO:0004674">
    <property type="term" value="F:protein serine/threonine kinase activity"/>
    <property type="evidence" value="ECO:0007669"/>
    <property type="project" value="UniProtKB-KW"/>
</dbReference>
<organism evidence="7 8">
    <name type="scientific">Hypholoma sublateritium (strain FD-334 SS-4)</name>
    <dbReference type="NCBI Taxonomy" id="945553"/>
    <lineage>
        <taxon>Eukaryota</taxon>
        <taxon>Fungi</taxon>
        <taxon>Dikarya</taxon>
        <taxon>Basidiomycota</taxon>
        <taxon>Agaricomycotina</taxon>
        <taxon>Agaricomycetes</taxon>
        <taxon>Agaricomycetidae</taxon>
        <taxon>Agaricales</taxon>
        <taxon>Agaricineae</taxon>
        <taxon>Strophariaceae</taxon>
        <taxon>Hypholoma</taxon>
    </lineage>
</organism>
<keyword evidence="8" id="KW-1185">Reference proteome</keyword>
<dbReference type="AlphaFoldDB" id="A0A0D2LZR4"/>
<dbReference type="GO" id="GO:0005524">
    <property type="term" value="F:ATP binding"/>
    <property type="evidence" value="ECO:0007669"/>
    <property type="project" value="UniProtKB-KW"/>
</dbReference>
<protein>
    <recommendedName>
        <fullName evidence="6">Protein kinase domain-containing protein</fullName>
    </recommendedName>
</protein>
<keyword evidence="5" id="KW-0067">ATP-binding</keyword>
<evidence type="ECO:0000313" key="8">
    <source>
        <dbReference type="Proteomes" id="UP000054270"/>
    </source>
</evidence>
<dbReference type="InterPro" id="IPR000719">
    <property type="entry name" value="Prot_kinase_dom"/>
</dbReference>
<keyword evidence="3" id="KW-0547">Nucleotide-binding</keyword>
<keyword evidence="1" id="KW-0723">Serine/threonine-protein kinase</keyword>
<dbReference type="Proteomes" id="UP000054270">
    <property type="component" value="Unassembled WGS sequence"/>
</dbReference>
<evidence type="ECO:0000259" key="6">
    <source>
        <dbReference type="PROSITE" id="PS50011"/>
    </source>
</evidence>
<dbReference type="PROSITE" id="PS50011">
    <property type="entry name" value="PROTEIN_KINASE_DOM"/>
    <property type="match status" value="1"/>
</dbReference>
<dbReference type="OMA" id="MAYGRIP"/>
<feature type="domain" description="Protein kinase" evidence="6">
    <location>
        <begin position="1"/>
        <end position="319"/>
    </location>
</feature>
<name>A0A0D2LZR4_HYPSF</name>
<dbReference type="Pfam" id="PF00069">
    <property type="entry name" value="Pkinase"/>
    <property type="match status" value="1"/>
</dbReference>
<sequence>MKSVRRNNPRAAQLRALRRATLPAAAPAPHPPPHDRLGSTEARIRKEIAIMKKLHHAHVVRLIEIIDDRLREKIYIVMEYLGGGEIKWHDGDYHPVLTLSQSRRILRDTVLGLEYLHQQGIIHRDIKPANLLWTDDRRQVKIGDFGVSQFCYAQRLAAGGADLPDDPLLQDDADLSFRAGSPAFLAPEVVWEHTRDPATGRALFDATDAEKKLQAPRPPITAAIDVWALGVTLFCLVAGDTPFLPMRAVQSQSEEFALYAAVCNNAWEPPARIGYESASTADGEGAEIVALLDRFLTKDYRKRITLNGVKVRGSMRWWILC</sequence>
<dbReference type="GO" id="GO:0007165">
    <property type="term" value="P:signal transduction"/>
    <property type="evidence" value="ECO:0007669"/>
    <property type="project" value="TreeGrafter"/>
</dbReference>
<dbReference type="STRING" id="945553.A0A0D2LZR4"/>